<evidence type="ECO:0000313" key="2">
    <source>
        <dbReference type="EMBL" id="CAJ0944436.1"/>
    </source>
</evidence>
<protein>
    <recommendedName>
        <fullName evidence="1">Reverse transcriptase domain-containing protein</fullName>
    </recommendedName>
</protein>
<dbReference type="Pfam" id="PF26215">
    <property type="entry name" value="HTH_animal"/>
    <property type="match status" value="1"/>
</dbReference>
<dbReference type="InterPro" id="IPR000477">
    <property type="entry name" value="RT_dom"/>
</dbReference>
<dbReference type="Proteomes" id="UP001176940">
    <property type="component" value="Unassembled WGS sequence"/>
</dbReference>
<feature type="domain" description="Reverse transcriptase" evidence="1">
    <location>
        <begin position="1"/>
        <end position="207"/>
    </location>
</feature>
<evidence type="ECO:0000259" key="1">
    <source>
        <dbReference type="PROSITE" id="PS50878"/>
    </source>
</evidence>
<keyword evidence="3" id="KW-1185">Reference proteome</keyword>
<name>A0ABN9LNG6_9NEOB</name>
<dbReference type="PANTHER" id="PTHR21301:SF12">
    <property type="match status" value="1"/>
</dbReference>
<dbReference type="EMBL" id="CAUEEQ010022464">
    <property type="protein sequence ID" value="CAJ0944436.1"/>
    <property type="molecule type" value="Genomic_DNA"/>
</dbReference>
<organism evidence="2 3">
    <name type="scientific">Ranitomeya imitator</name>
    <name type="common">mimic poison frog</name>
    <dbReference type="NCBI Taxonomy" id="111125"/>
    <lineage>
        <taxon>Eukaryota</taxon>
        <taxon>Metazoa</taxon>
        <taxon>Chordata</taxon>
        <taxon>Craniata</taxon>
        <taxon>Vertebrata</taxon>
        <taxon>Euteleostomi</taxon>
        <taxon>Amphibia</taxon>
        <taxon>Batrachia</taxon>
        <taxon>Anura</taxon>
        <taxon>Neobatrachia</taxon>
        <taxon>Hyloidea</taxon>
        <taxon>Dendrobatidae</taxon>
        <taxon>Dendrobatinae</taxon>
        <taxon>Ranitomeya</taxon>
    </lineage>
</organism>
<evidence type="ECO:0000313" key="3">
    <source>
        <dbReference type="Proteomes" id="UP001176940"/>
    </source>
</evidence>
<reference evidence="2" key="1">
    <citation type="submission" date="2023-07" db="EMBL/GenBank/DDBJ databases">
        <authorList>
            <person name="Stuckert A."/>
        </authorList>
    </citation>
    <scope>NUCLEOTIDE SEQUENCE</scope>
</reference>
<dbReference type="InterPro" id="IPR058912">
    <property type="entry name" value="HTH_animal"/>
</dbReference>
<comment type="caution">
    <text evidence="2">The sequence shown here is derived from an EMBL/GenBank/DDBJ whole genome shotgun (WGS) entry which is preliminary data.</text>
</comment>
<dbReference type="PANTHER" id="PTHR21301">
    <property type="entry name" value="REVERSE TRANSCRIPTASE"/>
    <property type="match status" value="1"/>
</dbReference>
<proteinExistence type="predicted"/>
<sequence length="516" mass="59966">MKVSPSAVAKTIKRYKETGSHEDRPRKGRPRVTSASEDKFIRVTSLRNCRSVLYMSSDMFIITCAVESLFTSIPHEHGLFAVRRYLSSCQLDKFLMKLLEYALLHNYFVFKDRFYLQRRGVAMGAAFTPSYANLFMGLWEHEYIQNMDHTLMGSVILWMRFIDDILFVWQGSQTELDTFLQYLNDTSRVSPFPHMIQDSINFLGLDIMIDDSGQLHTSIYHKETGVNALLHAKSAHPAHDIRAIPMGQFLRTRWICDQNDAFEHQAKDLTARFLQRGYRRDIDHNAHVMAKEIDQQSLMVPKRNNKETDGHDSSLSKIIPKQPLIIAKRSKTLGDSLIHSQYVPPTSQFIFDSKDPKWGSYNCGSRKACQYMVKTNIFHDSMNAREYKILHYINRRTSMVIYQASCPCDLIYVGMTTRELRVHTLEHIKDIKAADKIEIDDVGSMSKLKPLARHFRKFHPHQSHLLKVGGIDRLYLRNRRGDCSKRLEQKECRWITLLQSMTPKGLKEQWGFSSFL</sequence>
<gene>
    <name evidence="2" type="ORF">RIMI_LOCUS10419102</name>
</gene>
<dbReference type="PROSITE" id="PS50878">
    <property type="entry name" value="RT_POL"/>
    <property type="match status" value="1"/>
</dbReference>
<accession>A0ABN9LNG6</accession>